<gene>
    <name evidence="3" type="ORF">ABB30_12250</name>
</gene>
<accession>A0A0R0DD71</accession>
<proteinExistence type="predicted"/>
<dbReference type="InterPro" id="IPR038729">
    <property type="entry name" value="Rad50/SbcC_AAA"/>
</dbReference>
<dbReference type="Gene3D" id="3.40.50.300">
    <property type="entry name" value="P-loop containing nucleotide triphosphate hydrolases"/>
    <property type="match status" value="2"/>
</dbReference>
<dbReference type="GO" id="GO:0006302">
    <property type="term" value="P:double-strand break repair"/>
    <property type="evidence" value="ECO:0007669"/>
    <property type="project" value="InterPro"/>
</dbReference>
<evidence type="ECO:0000256" key="1">
    <source>
        <dbReference type="SAM" id="Coils"/>
    </source>
</evidence>
<organism evidence="3 4">
    <name type="scientific">Stenotrophomonas ginsengisoli</name>
    <dbReference type="NCBI Taxonomy" id="336566"/>
    <lineage>
        <taxon>Bacteria</taxon>
        <taxon>Pseudomonadati</taxon>
        <taxon>Pseudomonadota</taxon>
        <taxon>Gammaproteobacteria</taxon>
        <taxon>Lysobacterales</taxon>
        <taxon>Lysobacteraceae</taxon>
        <taxon>Stenotrophomonas</taxon>
    </lineage>
</organism>
<name>A0A0R0DD71_9GAMM</name>
<sequence>MKILSLRLRNLNSLKGDTHIDFRTPAFADGLFAITGPTGAGKSTLLDAICLAIYHRTPRFDAVNASTNALMTEHTAECMAEVEFLARGQYYRARWSQRRARNKVDGKLQAPEVELARIDPADPDGRGQILAEKVREKDPLVEQLSGLDYQRFTRSVLLAQGDFSAFLTATDKDRAGLLEQLTGTAVYGQISAEVFEQAKQRRQALAVLQAEAAGLPPLGDEARAALQAELAALQPQWEAVQGQRQAIERCVAWRQQLQAAHSEQQAAELTLQQAAAMLAATADDQAALAAAAPAARAWPFWQAREQARGDAEAGAQALQQAVAANASALAAEQQAAGIGLAVAAAQQRAAEAAQAAQQASQTQAAAALAACADAAGLGTLLPVWRLALERWQASVQSVDQARWRQQQAGQELAQAQLARDQAAQALAMHQQHDAQARQHWQAQSRAFADSLDGQSLEALTLAREALAEQYRQASELRPLLEQQQQLQTALAELGRGLPAREQAQAAAAQAEQAAHTALAQATTRLEDKQQILALRQTVVGLNAWRDQLRDGQPCPLCGAHEHPGLEGDADAQLLQARAACDQAQGEVLAATRAVQQAQAGHAEARAQNQAVDREQQQHQQTLAALQQRLHEAGAVDLPTLEDTLTGLAARGQQVRRQLDAASAAQAAQQQAAQELEKAGLALEAAGQRLSLQTQALSRAQALDQTRQQELAALQAACQDQEQALAAQWPAGVLNDDPLAWLDTQEQAWRHHRDCVDALGVAEQQLGVAGEAVQEAGRTHAQWQQRSSTPLVLPDAAALPSLPRLQEQWQAAQQQAAQAAQALMAAGARQQAGADTLARSQQALDQALAEHGLADTAQLLARHLPAAEQALRQQRVDEASQWHLRASAEAAQAGARVVQLADQALSPLPLDGLLAQQAEVDAHWQALAERRGVLDTRLADDQTRRQLLGQLHQRIAAADAQVRLWERLNELIGSREGDKFRTFAQGLTLDRLVLLANGHLQRLDGGRYALQRSDSGLGLRVADSWQADVVRDVRTLSGGESFLVSLALALGLSDLVSHTTRIDSFFLDEGFGSLDPDALDLALDALDGLNAEGKLIGVISHVEAVKERIPVQLRVRKTRGLGHSVVVLP</sequence>
<dbReference type="STRING" id="336566.ABB30_12250"/>
<protein>
    <recommendedName>
        <fullName evidence="2">Rad50/SbcC-type AAA domain-containing protein</fullName>
    </recommendedName>
</protein>
<dbReference type="PATRIC" id="fig|336566.3.peg.1954"/>
<dbReference type="SUPFAM" id="SSF52540">
    <property type="entry name" value="P-loop containing nucleoside triphosphate hydrolases"/>
    <property type="match status" value="1"/>
</dbReference>
<comment type="caution">
    <text evidence="3">The sequence shown here is derived from an EMBL/GenBank/DDBJ whole genome shotgun (WGS) entry which is preliminary data.</text>
</comment>
<dbReference type="RefSeq" id="WP_057638599.1">
    <property type="nucleotide sequence ID" value="NZ_LDJM01000032.1"/>
</dbReference>
<feature type="coiled-coil region" evidence="1">
    <location>
        <begin position="594"/>
        <end position="628"/>
    </location>
</feature>
<keyword evidence="4" id="KW-1185">Reference proteome</keyword>
<keyword evidence="1" id="KW-0175">Coiled coil</keyword>
<evidence type="ECO:0000313" key="3">
    <source>
        <dbReference type="EMBL" id="KRG75219.1"/>
    </source>
</evidence>
<reference evidence="3 4" key="1">
    <citation type="submission" date="2015-05" db="EMBL/GenBank/DDBJ databases">
        <title>Genome sequencing and analysis of members of genus Stenotrophomonas.</title>
        <authorList>
            <person name="Patil P.P."/>
            <person name="Midha S."/>
            <person name="Patil P.B."/>
        </authorList>
    </citation>
    <scope>NUCLEOTIDE SEQUENCE [LARGE SCALE GENOMIC DNA]</scope>
    <source>
        <strain evidence="3 4">DSM 24757</strain>
    </source>
</reference>
<dbReference type="EMBL" id="LDJM01000032">
    <property type="protein sequence ID" value="KRG75219.1"/>
    <property type="molecule type" value="Genomic_DNA"/>
</dbReference>
<dbReference type="InterPro" id="IPR027417">
    <property type="entry name" value="P-loop_NTPase"/>
</dbReference>
<dbReference type="Proteomes" id="UP000050956">
    <property type="component" value="Unassembled WGS sequence"/>
</dbReference>
<dbReference type="Pfam" id="PF13476">
    <property type="entry name" value="AAA_23"/>
    <property type="match status" value="1"/>
</dbReference>
<feature type="domain" description="Rad50/SbcC-type AAA" evidence="2">
    <location>
        <begin position="5"/>
        <end position="211"/>
    </location>
</feature>
<dbReference type="PANTHER" id="PTHR32114">
    <property type="entry name" value="ABC TRANSPORTER ABCH.3"/>
    <property type="match status" value="1"/>
</dbReference>
<evidence type="ECO:0000313" key="4">
    <source>
        <dbReference type="Proteomes" id="UP000050956"/>
    </source>
</evidence>
<dbReference type="AlphaFoldDB" id="A0A0R0DD71"/>
<evidence type="ECO:0000259" key="2">
    <source>
        <dbReference type="Pfam" id="PF13476"/>
    </source>
</evidence>
<dbReference type="OrthoDB" id="9778554at2"/>
<dbReference type="GO" id="GO:0016887">
    <property type="term" value="F:ATP hydrolysis activity"/>
    <property type="evidence" value="ECO:0007669"/>
    <property type="project" value="InterPro"/>
</dbReference>
<dbReference type="PANTHER" id="PTHR32114:SF2">
    <property type="entry name" value="ABC TRANSPORTER ABCH.3"/>
    <property type="match status" value="1"/>
</dbReference>
<dbReference type="Pfam" id="PF13558">
    <property type="entry name" value="SbcC_Walker_B"/>
    <property type="match status" value="1"/>
</dbReference>